<evidence type="ECO:0000256" key="1">
    <source>
        <dbReference type="SAM" id="MobiDB-lite"/>
    </source>
</evidence>
<organism evidence="2 3">
    <name type="scientific">Ceratobasidium theobromae</name>
    <dbReference type="NCBI Taxonomy" id="1582974"/>
    <lineage>
        <taxon>Eukaryota</taxon>
        <taxon>Fungi</taxon>
        <taxon>Dikarya</taxon>
        <taxon>Basidiomycota</taxon>
        <taxon>Agaricomycotina</taxon>
        <taxon>Agaricomycetes</taxon>
        <taxon>Cantharellales</taxon>
        <taxon>Ceratobasidiaceae</taxon>
        <taxon>Ceratobasidium</taxon>
    </lineage>
</organism>
<keyword evidence="3" id="KW-1185">Reference proteome</keyword>
<feature type="compositionally biased region" description="Polar residues" evidence="1">
    <location>
        <begin position="134"/>
        <end position="144"/>
    </location>
</feature>
<reference evidence="2 3" key="1">
    <citation type="journal article" date="2019" name="Fungal Biol. Biotechnol.">
        <title>Draft genome sequence of fastidious pathogen Ceratobasidium theobromae, which causes vascular-streak dieback in Theobroma cacao.</title>
        <authorList>
            <person name="Ali S.S."/>
            <person name="Asman A."/>
            <person name="Shao J."/>
            <person name="Firmansyah A.P."/>
            <person name="Susilo A.W."/>
            <person name="Rosmana A."/>
            <person name="McMahon P."/>
            <person name="Junaid M."/>
            <person name="Guest D."/>
            <person name="Kheng T.Y."/>
            <person name="Meinhardt L.W."/>
            <person name="Bailey B.A."/>
        </authorList>
    </citation>
    <scope>NUCLEOTIDE SEQUENCE [LARGE SCALE GENOMIC DNA]</scope>
    <source>
        <strain evidence="2 3">CT2</strain>
    </source>
</reference>
<evidence type="ECO:0000313" key="2">
    <source>
        <dbReference type="EMBL" id="KAB5589018.1"/>
    </source>
</evidence>
<dbReference type="AlphaFoldDB" id="A0A5N5QC55"/>
<feature type="region of interest" description="Disordered" evidence="1">
    <location>
        <begin position="1"/>
        <end position="144"/>
    </location>
</feature>
<proteinExistence type="predicted"/>
<feature type="compositionally biased region" description="Basic and acidic residues" evidence="1">
    <location>
        <begin position="100"/>
        <end position="110"/>
    </location>
</feature>
<dbReference type="OrthoDB" id="3250198at2759"/>
<sequence length="729" mass="79396">MSKRKIVVGGYEDSSDPPEPEVSNQAHLVKKSRPAVASLPRLSTSPHPGKAPFQFPTTGHPSGHGSGVLNRAGSLRPTSASITPSAPGTPASGQLFVDRNLSEPKYEGPDAKSTGKSTPDLKSKELPTLPLHTDQVQATATKSTQPRLTITMERQFNELSAKLEKYYESSSVQHEQTKEQLKKLFDTVSLLTPPTLSPAHGLGSNPTTLFIQPSPTLPAAPAISDPNHTLSNPMPTAELIEIMEKVTTLKAMEFPTNAIDNSVKAHMHMNFYRVLKIKSAKDIGPPYEDEYGNPDTLPARFTDPVTKYCQPCPHWTTIPNGDSEISTILRGLTDENLASLLYHGPWKSARQAWVNMNKSPEILSAMRARKLEYHKAERKAFTRLGYLREIPGLQSTNWEFLAHSGYMSEEEEVDGVIVVKWPSHRANWVNNLFDAIEVAETKKLEARARFSCSTTAKLPQKVSTIDLPVPLIRRNAGSGKAVIQIPLCVVSKSWREQHSREYAKISHLIEPRVAIKPNISDFLLQHPKAGNKSLFEALEKAGESASPLPATQDGERSLIEGEYNGVHGAHAQGDNVPPLGLCLVQDNEELSMGASQYDPPLVSNDAIGGLCWWDGGNTRNMLIDPQLLDVDCQVSPNNHKLQDPVSNPEGSKAPPDPAQTAYPAASTSMPPPPLLEPKASESHINVVPTGGIGNNTGDLPNVEQVAPAPKKRGRPKGSKNRPKTVPANI</sequence>
<accession>A0A5N5QC55</accession>
<feature type="compositionally biased region" description="Polar residues" evidence="1">
    <location>
        <begin position="634"/>
        <end position="649"/>
    </location>
</feature>
<dbReference type="EMBL" id="SSOP01000330">
    <property type="protein sequence ID" value="KAB5589018.1"/>
    <property type="molecule type" value="Genomic_DNA"/>
</dbReference>
<feature type="region of interest" description="Disordered" evidence="1">
    <location>
        <begin position="634"/>
        <end position="729"/>
    </location>
</feature>
<evidence type="ECO:0000313" key="3">
    <source>
        <dbReference type="Proteomes" id="UP000383932"/>
    </source>
</evidence>
<feature type="compositionally biased region" description="Basic residues" evidence="1">
    <location>
        <begin position="709"/>
        <end position="722"/>
    </location>
</feature>
<name>A0A5N5QC55_9AGAM</name>
<comment type="caution">
    <text evidence="2">The sequence shown here is derived from an EMBL/GenBank/DDBJ whole genome shotgun (WGS) entry which is preliminary data.</text>
</comment>
<feature type="compositionally biased region" description="Polar residues" evidence="1">
    <location>
        <begin position="76"/>
        <end position="86"/>
    </location>
</feature>
<gene>
    <name evidence="2" type="ORF">CTheo_7543</name>
</gene>
<dbReference type="Proteomes" id="UP000383932">
    <property type="component" value="Unassembled WGS sequence"/>
</dbReference>
<protein>
    <submittedName>
        <fullName evidence="2">Uncharacterized protein</fullName>
    </submittedName>
</protein>